<evidence type="ECO:0000313" key="3">
    <source>
        <dbReference type="Proteomes" id="UP000032417"/>
    </source>
</evidence>
<dbReference type="EMBL" id="LN515532">
    <property type="protein sequence ID" value="CEA16085.1"/>
    <property type="molecule type" value="Genomic_DNA"/>
</dbReference>
<name>A0A098BZG9_9BACT</name>
<dbReference type="HOGENOM" id="CLU_1029960_0_0_10"/>
<feature type="transmembrane region" description="Helical" evidence="1">
    <location>
        <begin position="93"/>
        <end position="111"/>
    </location>
</feature>
<sequence>MSQKCPLCEKNKPKESLFCEDCSKKISSDFEINIDNKDKSYKNNNIVAEQSEEVDTKSFQEKKKVVDKKETAIPKYEPIEKNYPKSGGKSGKSLFWILIGIVLLAGAFLIYNKAILFGNLEQRAWESALSENSVSGYLDFIKSHPDGKYFNEAQDALLKLKEDEAEIWEKLKHSDSINELINFSRQHENSLYIPLVRMRIDSLSWVSALRQNSTESYLEYINNSESGLLNGDYMSLAYRKYEMLSRQTLSNIDEMDIIGVTINESFPGSP</sequence>
<keyword evidence="3" id="KW-1185">Reference proteome</keyword>
<keyword evidence="1" id="KW-1133">Transmembrane helix</keyword>
<proteinExistence type="predicted"/>
<evidence type="ECO:0000313" key="2">
    <source>
        <dbReference type="EMBL" id="CEA16085.1"/>
    </source>
</evidence>
<dbReference type="AlphaFoldDB" id="A0A098BZG9"/>
<accession>A0A098BZG9</accession>
<dbReference type="KEGG" id="pbt:ING2E5B_1335"/>
<protein>
    <submittedName>
        <fullName evidence="2">Uncharacterized protein</fullName>
    </submittedName>
</protein>
<reference evidence="2 3" key="1">
    <citation type="submission" date="2014-08" db="EMBL/GenBank/DDBJ databases">
        <authorList>
            <person name="Wibberg D."/>
        </authorList>
    </citation>
    <scope>NUCLEOTIDE SEQUENCE [LARGE SCALE GENOMIC DNA]</scope>
    <source>
        <strain evidence="3">ING2-E5B</strain>
    </source>
</reference>
<dbReference type="STRING" id="1562970.ING2E5B_1335"/>
<keyword evidence="1" id="KW-0812">Transmembrane</keyword>
<organism evidence="2 3">
    <name type="scientific">Fermentimonas caenicola</name>
    <dbReference type="NCBI Taxonomy" id="1562970"/>
    <lineage>
        <taxon>Bacteria</taxon>
        <taxon>Pseudomonadati</taxon>
        <taxon>Bacteroidota</taxon>
        <taxon>Bacteroidia</taxon>
        <taxon>Bacteroidales</taxon>
        <taxon>Dysgonomonadaceae</taxon>
        <taxon>Fermentimonas</taxon>
    </lineage>
</organism>
<evidence type="ECO:0000256" key="1">
    <source>
        <dbReference type="SAM" id="Phobius"/>
    </source>
</evidence>
<gene>
    <name evidence="2" type="ORF">ING2E5B_1335</name>
</gene>
<keyword evidence="1" id="KW-0472">Membrane</keyword>
<dbReference type="Proteomes" id="UP000032417">
    <property type="component" value="Chromosome 1"/>
</dbReference>
<dbReference type="OrthoDB" id="1078822at2"/>